<dbReference type="PROSITE" id="PS50249">
    <property type="entry name" value="MPN"/>
    <property type="match status" value="1"/>
</dbReference>
<evidence type="ECO:0000256" key="2">
    <source>
        <dbReference type="ARBA" id="ARBA00022723"/>
    </source>
</evidence>
<keyword evidence="4" id="KW-0862">Zinc</keyword>
<comment type="caution">
    <text evidence="8">The sequence shown here is derived from an EMBL/GenBank/DDBJ whole genome shotgun (WGS) entry which is preliminary data.</text>
</comment>
<accession>A0A2M6WKV1</accession>
<dbReference type="CDD" id="cd08071">
    <property type="entry name" value="MPN_DUF2466"/>
    <property type="match status" value="1"/>
</dbReference>
<dbReference type="InterPro" id="IPR037518">
    <property type="entry name" value="MPN"/>
</dbReference>
<evidence type="ECO:0000256" key="1">
    <source>
        <dbReference type="ARBA" id="ARBA00022670"/>
    </source>
</evidence>
<dbReference type="InterPro" id="IPR020891">
    <property type="entry name" value="UPF0758_CS"/>
</dbReference>
<dbReference type="Proteomes" id="UP000229112">
    <property type="component" value="Unassembled WGS sequence"/>
</dbReference>
<dbReference type="AlphaFoldDB" id="A0A2M6WKV1"/>
<evidence type="ECO:0000256" key="5">
    <source>
        <dbReference type="ARBA" id="ARBA00023049"/>
    </source>
</evidence>
<dbReference type="Gene3D" id="3.40.140.10">
    <property type="entry name" value="Cytidine Deaminase, domain 2"/>
    <property type="match status" value="1"/>
</dbReference>
<dbReference type="Pfam" id="PF20582">
    <property type="entry name" value="UPF0758_N"/>
    <property type="match status" value="1"/>
</dbReference>
<evidence type="ECO:0000259" key="7">
    <source>
        <dbReference type="PROSITE" id="PS50249"/>
    </source>
</evidence>
<evidence type="ECO:0000313" key="8">
    <source>
        <dbReference type="EMBL" id="PIT93417.1"/>
    </source>
</evidence>
<dbReference type="GO" id="GO:0008237">
    <property type="term" value="F:metallopeptidase activity"/>
    <property type="evidence" value="ECO:0007669"/>
    <property type="project" value="UniProtKB-KW"/>
</dbReference>
<evidence type="ECO:0000256" key="4">
    <source>
        <dbReference type="ARBA" id="ARBA00022833"/>
    </source>
</evidence>
<dbReference type="InterPro" id="IPR046778">
    <property type="entry name" value="UPF0758_N"/>
</dbReference>
<dbReference type="PROSITE" id="PS01302">
    <property type="entry name" value="UPF0758"/>
    <property type="match status" value="1"/>
</dbReference>
<dbReference type="NCBIfam" id="NF000642">
    <property type="entry name" value="PRK00024.1"/>
    <property type="match status" value="1"/>
</dbReference>
<dbReference type="NCBIfam" id="TIGR00608">
    <property type="entry name" value="radc"/>
    <property type="match status" value="1"/>
</dbReference>
<dbReference type="PANTHER" id="PTHR30471:SF3">
    <property type="entry name" value="UPF0758 PROTEIN YEES-RELATED"/>
    <property type="match status" value="1"/>
</dbReference>
<evidence type="ECO:0000313" key="9">
    <source>
        <dbReference type="Proteomes" id="UP000229112"/>
    </source>
</evidence>
<comment type="similarity">
    <text evidence="6">Belongs to the UPF0758 family.</text>
</comment>
<dbReference type="InterPro" id="IPR025657">
    <property type="entry name" value="RadC_JAB"/>
</dbReference>
<dbReference type="InterPro" id="IPR001405">
    <property type="entry name" value="UPF0758"/>
</dbReference>
<name>A0A2M6WKV1_9BACT</name>
<keyword evidence="3" id="KW-0378">Hydrolase</keyword>
<reference evidence="9" key="1">
    <citation type="submission" date="2017-09" db="EMBL/GenBank/DDBJ databases">
        <title>Depth-based differentiation of microbial function through sediment-hosted aquifers and enrichment of novel symbionts in the deep terrestrial subsurface.</title>
        <authorList>
            <person name="Probst A.J."/>
            <person name="Ladd B."/>
            <person name="Jarett J.K."/>
            <person name="Geller-Mcgrath D.E."/>
            <person name="Sieber C.M.K."/>
            <person name="Emerson J.B."/>
            <person name="Anantharaman K."/>
            <person name="Thomas B.C."/>
            <person name="Malmstrom R."/>
            <person name="Stieglmeier M."/>
            <person name="Klingl A."/>
            <person name="Woyke T."/>
            <person name="Ryan C.M."/>
            <person name="Banfield J.F."/>
        </authorList>
    </citation>
    <scope>NUCLEOTIDE SEQUENCE [LARGE SCALE GENOMIC DNA]</scope>
</reference>
<evidence type="ECO:0000256" key="6">
    <source>
        <dbReference type="RuleBase" id="RU003797"/>
    </source>
</evidence>
<keyword evidence="2" id="KW-0479">Metal-binding</keyword>
<dbReference type="Pfam" id="PF04002">
    <property type="entry name" value="RadC"/>
    <property type="match status" value="1"/>
</dbReference>
<dbReference type="GO" id="GO:0046872">
    <property type="term" value="F:metal ion binding"/>
    <property type="evidence" value="ECO:0007669"/>
    <property type="project" value="UniProtKB-KW"/>
</dbReference>
<evidence type="ECO:0000256" key="3">
    <source>
        <dbReference type="ARBA" id="ARBA00022801"/>
    </source>
</evidence>
<dbReference type="EMBL" id="PFAY01000001">
    <property type="protein sequence ID" value="PIT93417.1"/>
    <property type="molecule type" value="Genomic_DNA"/>
</dbReference>
<organism evidence="8 9">
    <name type="scientific">Candidatus Harrisonbacteria bacterium CG10_big_fil_rev_8_21_14_0_10_38_8</name>
    <dbReference type="NCBI Taxonomy" id="1974582"/>
    <lineage>
        <taxon>Bacteria</taxon>
        <taxon>Candidatus Harrisoniibacteriota</taxon>
    </lineage>
</organism>
<protein>
    <recommendedName>
        <fullName evidence="7">MPN domain-containing protein</fullName>
    </recommendedName>
</protein>
<dbReference type="GO" id="GO:0006508">
    <property type="term" value="P:proteolysis"/>
    <property type="evidence" value="ECO:0007669"/>
    <property type="project" value="UniProtKB-KW"/>
</dbReference>
<proteinExistence type="inferred from homology"/>
<sequence length="237" mass="26893">MFKYFYMNNYTIYNNKEYVLTIHDLPQEDKPREKLIKHGPQLLSVAELIAVVFLVGTKNEDVLAMASRVIKEYGERSFTVQKNVNKMSQDLKIPLNKAAQIVACAELGRRFFQKNDRGVAVIRTPKDVHNFTKEIHDLTKENMIGIYLDAHNRVIHSEILSIGTVDTNIVHPREVFKPALEYCAAAVILAHNHPSGISLPSLSDLEVTRLVKKAGETMKIELLDHVVVTKEAFKSII</sequence>
<gene>
    <name evidence="8" type="ORF">COU06_00045</name>
</gene>
<keyword evidence="5" id="KW-0482">Metalloprotease</keyword>
<feature type="domain" description="MPN" evidence="7">
    <location>
        <begin position="121"/>
        <end position="237"/>
    </location>
</feature>
<dbReference type="PANTHER" id="PTHR30471">
    <property type="entry name" value="DNA REPAIR PROTEIN RADC"/>
    <property type="match status" value="1"/>
</dbReference>
<keyword evidence="1" id="KW-0645">Protease</keyword>